<evidence type="ECO:0000259" key="1">
    <source>
        <dbReference type="Pfam" id="PF19259"/>
    </source>
</evidence>
<dbReference type="AlphaFoldDB" id="A0AAV1J3F3"/>
<evidence type="ECO:0000313" key="2">
    <source>
        <dbReference type="EMBL" id="CAK1542500.1"/>
    </source>
</evidence>
<dbReference type="EMBL" id="CAVLEF010000003">
    <property type="protein sequence ID" value="CAK1542500.1"/>
    <property type="molecule type" value="Genomic_DNA"/>
</dbReference>
<dbReference type="Proteomes" id="UP001497472">
    <property type="component" value="Unassembled WGS sequence"/>
</dbReference>
<sequence length="256" mass="29446">MSEKANIVMSDEQLIQLIEALGRTSQVNTEESFERLAQSFASLSTADNMQRGSFVKCTARFNGVRQYEQVEEFINTISIFKKIENISDTDALDGLGLLLMGQASIWWQGVKTEADTWETALKLIRQTYAPKKQPHEIYTEIFASRQGAKESIDSFLCSKRALFAQLPDKRHNEEEQLDLVFGLLNTKLKRNIQRSDVTTFSELLSKGRHFEIFDKEEDFRKIIPKKVFFFAQNGDTRKMNVGKCWPKKKTAARITK</sequence>
<accession>A0AAV1J3F3</accession>
<gene>
    <name evidence="2" type="ORF">LNINA_LOCUS2393</name>
</gene>
<comment type="caution">
    <text evidence="2">The sequence shown here is derived from an EMBL/GenBank/DDBJ whole genome shotgun (WGS) entry which is preliminary data.</text>
</comment>
<dbReference type="Pfam" id="PF19259">
    <property type="entry name" value="Ty3_capsid"/>
    <property type="match status" value="1"/>
</dbReference>
<dbReference type="InterPro" id="IPR045358">
    <property type="entry name" value="Ty3_capsid"/>
</dbReference>
<keyword evidence="3" id="KW-1185">Reference proteome</keyword>
<name>A0AAV1J3F3_9NEOP</name>
<protein>
    <recommendedName>
        <fullName evidence="1">Ty3 transposon capsid-like protein domain-containing protein</fullName>
    </recommendedName>
</protein>
<feature type="domain" description="Ty3 transposon capsid-like protein" evidence="1">
    <location>
        <begin position="56"/>
        <end position="205"/>
    </location>
</feature>
<evidence type="ECO:0000313" key="3">
    <source>
        <dbReference type="Proteomes" id="UP001497472"/>
    </source>
</evidence>
<reference evidence="2 3" key="1">
    <citation type="submission" date="2023-11" db="EMBL/GenBank/DDBJ databases">
        <authorList>
            <person name="Okamura Y."/>
        </authorList>
    </citation>
    <scope>NUCLEOTIDE SEQUENCE [LARGE SCALE GENOMIC DNA]</scope>
</reference>
<proteinExistence type="predicted"/>
<organism evidence="2 3">
    <name type="scientific">Leptosia nina</name>
    <dbReference type="NCBI Taxonomy" id="320188"/>
    <lineage>
        <taxon>Eukaryota</taxon>
        <taxon>Metazoa</taxon>
        <taxon>Ecdysozoa</taxon>
        <taxon>Arthropoda</taxon>
        <taxon>Hexapoda</taxon>
        <taxon>Insecta</taxon>
        <taxon>Pterygota</taxon>
        <taxon>Neoptera</taxon>
        <taxon>Endopterygota</taxon>
        <taxon>Lepidoptera</taxon>
        <taxon>Glossata</taxon>
        <taxon>Ditrysia</taxon>
        <taxon>Papilionoidea</taxon>
        <taxon>Pieridae</taxon>
        <taxon>Pierinae</taxon>
        <taxon>Leptosia</taxon>
    </lineage>
</organism>